<accession>A0A0C3A9E8</accession>
<dbReference type="Proteomes" id="UP000053989">
    <property type="component" value="Unassembled WGS sequence"/>
</dbReference>
<proteinExistence type="predicted"/>
<gene>
    <name evidence="1" type="ORF">SCLCIDRAFT_874580</name>
</gene>
<dbReference type="InParanoid" id="A0A0C3A9E8"/>
<evidence type="ECO:0000313" key="2">
    <source>
        <dbReference type="Proteomes" id="UP000053989"/>
    </source>
</evidence>
<reference evidence="2" key="2">
    <citation type="submission" date="2015-01" db="EMBL/GenBank/DDBJ databases">
        <title>Evolutionary Origins and Diversification of the Mycorrhizal Mutualists.</title>
        <authorList>
            <consortium name="DOE Joint Genome Institute"/>
            <consortium name="Mycorrhizal Genomics Consortium"/>
            <person name="Kohler A."/>
            <person name="Kuo A."/>
            <person name="Nagy L.G."/>
            <person name="Floudas D."/>
            <person name="Copeland A."/>
            <person name="Barry K.W."/>
            <person name="Cichocki N."/>
            <person name="Veneault-Fourrey C."/>
            <person name="LaButti K."/>
            <person name="Lindquist E.A."/>
            <person name="Lipzen A."/>
            <person name="Lundell T."/>
            <person name="Morin E."/>
            <person name="Murat C."/>
            <person name="Riley R."/>
            <person name="Ohm R."/>
            <person name="Sun H."/>
            <person name="Tunlid A."/>
            <person name="Henrissat B."/>
            <person name="Grigoriev I.V."/>
            <person name="Hibbett D.S."/>
            <person name="Martin F."/>
        </authorList>
    </citation>
    <scope>NUCLEOTIDE SEQUENCE [LARGE SCALE GENOMIC DNA]</scope>
    <source>
        <strain evidence="2">Foug A</strain>
    </source>
</reference>
<dbReference type="AlphaFoldDB" id="A0A0C3A9E8"/>
<sequence>MRAIIDATHLWRTQFYCSACDRDKKVQDTSTIEYKRSTEPASKKRRKGGYFRCVVHILTMNSSYPGCRVPDESQKNGPRGDCSAVPSQRVIVSLEQRRLTPVIMY</sequence>
<organism evidence="1 2">
    <name type="scientific">Scleroderma citrinum Foug A</name>
    <dbReference type="NCBI Taxonomy" id="1036808"/>
    <lineage>
        <taxon>Eukaryota</taxon>
        <taxon>Fungi</taxon>
        <taxon>Dikarya</taxon>
        <taxon>Basidiomycota</taxon>
        <taxon>Agaricomycotina</taxon>
        <taxon>Agaricomycetes</taxon>
        <taxon>Agaricomycetidae</taxon>
        <taxon>Boletales</taxon>
        <taxon>Sclerodermatineae</taxon>
        <taxon>Sclerodermataceae</taxon>
        <taxon>Scleroderma</taxon>
    </lineage>
</organism>
<reference evidence="1 2" key="1">
    <citation type="submission" date="2014-04" db="EMBL/GenBank/DDBJ databases">
        <authorList>
            <consortium name="DOE Joint Genome Institute"/>
            <person name="Kuo A."/>
            <person name="Kohler A."/>
            <person name="Nagy L.G."/>
            <person name="Floudas D."/>
            <person name="Copeland A."/>
            <person name="Barry K.W."/>
            <person name="Cichocki N."/>
            <person name="Veneault-Fourrey C."/>
            <person name="LaButti K."/>
            <person name="Lindquist E.A."/>
            <person name="Lipzen A."/>
            <person name="Lundell T."/>
            <person name="Morin E."/>
            <person name="Murat C."/>
            <person name="Sun H."/>
            <person name="Tunlid A."/>
            <person name="Henrissat B."/>
            <person name="Grigoriev I.V."/>
            <person name="Hibbett D.S."/>
            <person name="Martin F."/>
            <person name="Nordberg H.P."/>
            <person name="Cantor M.N."/>
            <person name="Hua S.X."/>
        </authorList>
    </citation>
    <scope>NUCLEOTIDE SEQUENCE [LARGE SCALE GENOMIC DNA]</scope>
    <source>
        <strain evidence="1 2">Foug A</strain>
    </source>
</reference>
<keyword evidence="2" id="KW-1185">Reference proteome</keyword>
<name>A0A0C3A9E8_9AGAM</name>
<evidence type="ECO:0000313" key="1">
    <source>
        <dbReference type="EMBL" id="KIM61507.1"/>
    </source>
</evidence>
<protein>
    <submittedName>
        <fullName evidence="1">Uncharacterized protein</fullName>
    </submittedName>
</protein>
<dbReference type="HOGENOM" id="CLU_2238212_0_0_1"/>
<dbReference type="EMBL" id="KN822051">
    <property type="protein sequence ID" value="KIM61507.1"/>
    <property type="molecule type" value="Genomic_DNA"/>
</dbReference>